<feature type="compositionally biased region" description="Polar residues" evidence="1">
    <location>
        <begin position="18"/>
        <end position="27"/>
    </location>
</feature>
<sequence length="27" mass="2796">SSDLKGNVPGPKKGLVEITTSIKKGNK</sequence>
<reference evidence="2" key="1">
    <citation type="submission" date="2013-12" db="EMBL/GenBank/DDBJ databases">
        <title>A Varibaculum cambriense genome reconstructed from a premature infant gut community with otherwise low bacterial novelty that shifts toward anaerobic metabolism during the third week of life.</title>
        <authorList>
            <person name="Brown C.T."/>
            <person name="Sharon I."/>
            <person name="Thomas B.C."/>
            <person name="Castelle C.J."/>
            <person name="Morowitz M.J."/>
            <person name="Banfield J.F."/>
        </authorList>
    </citation>
    <scope>NUCLEOTIDE SEQUENCE</scope>
</reference>
<dbReference type="AlphaFoldDB" id="W1Y5G1"/>
<organism evidence="2">
    <name type="scientific">human gut metagenome</name>
    <dbReference type="NCBI Taxonomy" id="408170"/>
    <lineage>
        <taxon>unclassified sequences</taxon>
        <taxon>metagenomes</taxon>
        <taxon>organismal metagenomes</taxon>
    </lineage>
</organism>
<accession>W1Y5G1</accession>
<name>W1Y5G1_9ZZZZ</name>
<evidence type="ECO:0000313" key="2">
    <source>
        <dbReference type="EMBL" id="ETJ36374.1"/>
    </source>
</evidence>
<feature type="non-terminal residue" evidence="2">
    <location>
        <position position="1"/>
    </location>
</feature>
<comment type="caution">
    <text evidence="2">The sequence shown here is derived from an EMBL/GenBank/DDBJ whole genome shotgun (WGS) entry which is preliminary data.</text>
</comment>
<gene>
    <name evidence="2" type="ORF">Q604_UNBC09361G0001</name>
</gene>
<protein>
    <recommendedName>
        <fullName evidence="3">50S ribosomal protein L3</fullName>
    </recommendedName>
</protein>
<feature type="region of interest" description="Disordered" evidence="1">
    <location>
        <begin position="1"/>
        <end position="27"/>
    </location>
</feature>
<dbReference type="EMBL" id="AZMM01009361">
    <property type="protein sequence ID" value="ETJ36374.1"/>
    <property type="molecule type" value="Genomic_DNA"/>
</dbReference>
<evidence type="ECO:0000256" key="1">
    <source>
        <dbReference type="SAM" id="MobiDB-lite"/>
    </source>
</evidence>
<proteinExistence type="predicted"/>
<evidence type="ECO:0008006" key="3">
    <source>
        <dbReference type="Google" id="ProtNLM"/>
    </source>
</evidence>